<dbReference type="Proteomes" id="UP000316217">
    <property type="component" value="Unassembled WGS sequence"/>
</dbReference>
<evidence type="ECO:0000313" key="2">
    <source>
        <dbReference type="EMBL" id="RZN63266.1"/>
    </source>
</evidence>
<organism evidence="1 3">
    <name type="scientific">Candidatus Methanodesulfokora washburnensis</name>
    <dbReference type="NCBI Taxonomy" id="2478471"/>
    <lineage>
        <taxon>Archaea</taxon>
        <taxon>Thermoproteota</taxon>
        <taxon>Candidatus Korarchaeia</taxon>
        <taxon>Candidatus Korarchaeia incertae sedis</taxon>
        <taxon>Candidatus Methanodesulfokora</taxon>
    </lineage>
</organism>
<dbReference type="EMBL" id="RXII01000020">
    <property type="protein sequence ID" value="RZN63266.1"/>
    <property type="molecule type" value="Genomic_DNA"/>
</dbReference>
<sequence>MREILLNDKGKGTRALFVFANHVTEYFASQAYTVFQHRQAGITLVNRENVIILSIVLDGRHTHPKWKNVMINRNLLIGVVHPHFEVVVIDGKKHVKLYLDRPVMKIGFFSSPAYSEEWPRIAVVEREDEAEYIETGHKSRKRKKVEEEREETPKKKYISELLEWKVFTPAPTPEPL</sequence>
<evidence type="ECO:0000313" key="3">
    <source>
        <dbReference type="Proteomes" id="UP000277582"/>
    </source>
</evidence>
<protein>
    <submittedName>
        <fullName evidence="1">Uncharacterized protein</fullName>
    </submittedName>
</protein>
<accession>A0A3R9R0V7</accession>
<evidence type="ECO:0000313" key="4">
    <source>
        <dbReference type="Proteomes" id="UP000316217"/>
    </source>
</evidence>
<keyword evidence="3" id="KW-1185">Reference proteome</keyword>
<dbReference type="Proteomes" id="UP000277582">
    <property type="component" value="Unassembled WGS sequence"/>
</dbReference>
<gene>
    <name evidence="1" type="ORF">D6D85_01230</name>
    <name evidence="2" type="ORF">EF810_01195</name>
</gene>
<proteinExistence type="predicted"/>
<dbReference type="EMBL" id="RCOS01000021">
    <property type="protein sequence ID" value="RSN78335.1"/>
    <property type="molecule type" value="Genomic_DNA"/>
</dbReference>
<comment type="caution">
    <text evidence="1">The sequence shown here is derived from an EMBL/GenBank/DDBJ whole genome shotgun (WGS) entry which is preliminary data.</text>
</comment>
<name>A0A3R9R0V7_9CREN</name>
<dbReference type="AlphaFoldDB" id="A0A3R9R0V7"/>
<reference evidence="1 3" key="1">
    <citation type="submission" date="2018-10" db="EMBL/GenBank/DDBJ databases">
        <title>Co-occurring genomic capacity for anaerobic methane metabolism and dissimilatory sulfite reduction discovered in the Korarchaeota.</title>
        <authorList>
            <person name="Mckay L.J."/>
            <person name="Dlakic M."/>
            <person name="Fields M.W."/>
            <person name="Delmont T.O."/>
            <person name="Eren A.M."/>
            <person name="Jay Z.J."/>
            <person name="Klingelsmith K.B."/>
            <person name="Rusch D.B."/>
            <person name="Inskeep W.P."/>
        </authorList>
    </citation>
    <scope>NUCLEOTIDE SEQUENCE [LARGE SCALE GENOMIC DNA]</scope>
    <source>
        <strain evidence="1 3">MDKW</strain>
    </source>
</reference>
<dbReference type="RefSeq" id="WP_125670235.1">
    <property type="nucleotide sequence ID" value="NZ_RCOS01000021.1"/>
</dbReference>
<reference evidence="2 4" key="2">
    <citation type="journal article" date="2019" name="Nat. Microbiol.">
        <title>Wide diversity of methane and short-chain alkane metabolisms in uncultured archaea.</title>
        <authorList>
            <person name="Borrel G."/>
            <person name="Adam P.S."/>
            <person name="McKay L.J."/>
            <person name="Chen L.X."/>
            <person name="Sierra-Garcia I.N."/>
            <person name="Sieber C.M."/>
            <person name="Letourneur Q."/>
            <person name="Ghozlane A."/>
            <person name="Andersen G.L."/>
            <person name="Li W.J."/>
            <person name="Hallam S.J."/>
            <person name="Muyzer G."/>
            <person name="de Oliveira V.M."/>
            <person name="Inskeep W.P."/>
            <person name="Banfield J.F."/>
            <person name="Gribaldo S."/>
        </authorList>
    </citation>
    <scope>NUCLEOTIDE SEQUENCE [LARGE SCALE GENOMIC DNA]</scope>
    <source>
        <strain evidence="2">NM4</strain>
    </source>
</reference>
<evidence type="ECO:0000313" key="1">
    <source>
        <dbReference type="EMBL" id="RSN78335.1"/>
    </source>
</evidence>